<dbReference type="GO" id="GO:0012505">
    <property type="term" value="C:endomembrane system"/>
    <property type="evidence" value="ECO:0007669"/>
    <property type="project" value="UniProtKB-SubCell"/>
</dbReference>
<dbReference type="AlphaFoldDB" id="A0A835BNL9"/>
<name>A0A835BNL9_9POAL</name>
<feature type="transmembrane region" description="Helical" evidence="8">
    <location>
        <begin position="136"/>
        <end position="154"/>
    </location>
</feature>
<dbReference type="InterPro" id="IPR009606">
    <property type="entry name" value="DEAL/Modifying_wall_lignin1/2"/>
</dbReference>
<comment type="similarity">
    <text evidence="6">Belongs to the DESIGUAL family.</text>
</comment>
<accession>A0A835BNL9</accession>
<evidence type="ECO:0000256" key="7">
    <source>
        <dbReference type="SAM" id="MobiDB-lite"/>
    </source>
</evidence>
<keyword evidence="10" id="KW-1185">Reference proteome</keyword>
<feature type="transmembrane region" description="Helical" evidence="8">
    <location>
        <begin position="175"/>
        <end position="208"/>
    </location>
</feature>
<evidence type="ECO:0000256" key="3">
    <source>
        <dbReference type="ARBA" id="ARBA00022729"/>
    </source>
</evidence>
<evidence type="ECO:0000256" key="4">
    <source>
        <dbReference type="ARBA" id="ARBA00022989"/>
    </source>
</evidence>
<evidence type="ECO:0000256" key="8">
    <source>
        <dbReference type="SAM" id="Phobius"/>
    </source>
</evidence>
<reference evidence="9" key="1">
    <citation type="submission" date="2020-07" db="EMBL/GenBank/DDBJ databases">
        <title>Genome sequence and genetic diversity analysis of an under-domesticated orphan crop, white fonio (Digitaria exilis).</title>
        <authorList>
            <person name="Bennetzen J.L."/>
            <person name="Chen S."/>
            <person name="Ma X."/>
            <person name="Wang X."/>
            <person name="Yssel A.E.J."/>
            <person name="Chaluvadi S.R."/>
            <person name="Johnson M."/>
            <person name="Gangashetty P."/>
            <person name="Hamidou F."/>
            <person name="Sanogo M.D."/>
            <person name="Zwaenepoel A."/>
            <person name="Wallace J."/>
            <person name="Van De Peer Y."/>
            <person name="Van Deynze A."/>
        </authorList>
    </citation>
    <scope>NUCLEOTIDE SEQUENCE</scope>
    <source>
        <tissue evidence="9">Leaves</tissue>
    </source>
</reference>
<evidence type="ECO:0000256" key="1">
    <source>
        <dbReference type="ARBA" id="ARBA00004127"/>
    </source>
</evidence>
<feature type="compositionally biased region" description="Basic and acidic residues" evidence="7">
    <location>
        <begin position="453"/>
        <end position="467"/>
    </location>
</feature>
<evidence type="ECO:0000313" key="10">
    <source>
        <dbReference type="Proteomes" id="UP000636709"/>
    </source>
</evidence>
<feature type="region of interest" description="Disordered" evidence="7">
    <location>
        <begin position="451"/>
        <end position="477"/>
    </location>
</feature>
<gene>
    <name evidence="9" type="ORF">HU200_039145</name>
</gene>
<comment type="caution">
    <text evidence="9">The sequence shown here is derived from an EMBL/GenBank/DDBJ whole genome shotgun (WGS) entry which is preliminary data.</text>
</comment>
<sequence length="758" mass="81584">MEKRVVLVSAVVVALGVAAAVLGFIAEATKSKASETTTFFFFFRLAFFLTNCLRWSCHDRSIGRPRQSEQAFVGYDGRRCLYRRTPALGFGVLAALLALAGLALATAASGCFGRYGRGGGALATGRNRASAFKLSIVAWVLVAVAAALFLYGASQNRGGTRGLSTSRRGPRYSRTYYYGCAVLKNGIFSLASILSAAATACAVAAYVFLQRADEPYPPPGQFAGPGVAMGQPQWAQPYPPPPAYPPPPMAYPAPPPYGGYVGTKLGSAWRRAGVPASPTRNPHWWGTIKPSGISISDSNSSPGDNKNHLHANPSPVSFLDSDCRSILPRSHRFSLPPGKLAPSLAVRGTMGALRRVVAPIPTAGPLSKPSRGAAPATCGAVARELPSTGRVVGANQKLAAPPISKYTKVIYNGVVTEMEIIPVAGGKVPPNSSRPMLKRARVVETATCGTMAPEKKPARRAGDDERLSVPNPKRTKVTRDDGVEASVVPAMGTLRKRMAAELDALHSLVRKAELLSSGKSARFMVVAKQKSEAPVDSSIKTSPVKRRKVCASAPAKIAELESPEDKSKFNDICGDVSSVSILKSSAIVSVEKAVETRDSEIRAPLKDDVVSIDICDAWRIQQQPKLKQQFWKLIFDFEWFRFRQRFWKLIIECDSDSDSDSDEDNTPVPEAVLPEENGTSVQAAPQPALAVVQSVEPEKLSKAALIAKAKVRKQLLEMERAVLPDEIIHPWELKDLCIAEYGRPSIMRLLGLFLKVDA</sequence>
<comment type="subcellular location">
    <subcellularLocation>
        <location evidence="1">Endomembrane system</location>
        <topology evidence="1">Multi-pass membrane protein</topology>
    </subcellularLocation>
</comment>
<feature type="transmembrane region" description="Helical" evidence="8">
    <location>
        <begin position="88"/>
        <end position="116"/>
    </location>
</feature>
<dbReference type="Proteomes" id="UP000636709">
    <property type="component" value="Unassembled WGS sequence"/>
</dbReference>
<proteinExistence type="inferred from homology"/>
<keyword evidence="4 8" id="KW-1133">Transmembrane helix</keyword>
<keyword evidence="3" id="KW-0732">Signal</keyword>
<organism evidence="9 10">
    <name type="scientific">Digitaria exilis</name>
    <dbReference type="NCBI Taxonomy" id="1010633"/>
    <lineage>
        <taxon>Eukaryota</taxon>
        <taxon>Viridiplantae</taxon>
        <taxon>Streptophyta</taxon>
        <taxon>Embryophyta</taxon>
        <taxon>Tracheophyta</taxon>
        <taxon>Spermatophyta</taxon>
        <taxon>Magnoliopsida</taxon>
        <taxon>Liliopsida</taxon>
        <taxon>Poales</taxon>
        <taxon>Poaceae</taxon>
        <taxon>PACMAD clade</taxon>
        <taxon>Panicoideae</taxon>
        <taxon>Panicodae</taxon>
        <taxon>Paniceae</taxon>
        <taxon>Anthephorinae</taxon>
        <taxon>Digitaria</taxon>
    </lineage>
</organism>
<dbReference type="OrthoDB" id="690652at2759"/>
<feature type="transmembrane region" description="Helical" evidence="8">
    <location>
        <begin position="39"/>
        <end position="57"/>
    </location>
</feature>
<dbReference type="EMBL" id="JACEFO010001924">
    <property type="protein sequence ID" value="KAF8693727.1"/>
    <property type="molecule type" value="Genomic_DNA"/>
</dbReference>
<dbReference type="InterPro" id="IPR052222">
    <property type="entry name" value="DESIGUAL"/>
</dbReference>
<keyword evidence="2 8" id="KW-0812">Transmembrane</keyword>
<protein>
    <submittedName>
        <fullName evidence="9">Uncharacterized protein</fullName>
    </submittedName>
</protein>
<evidence type="ECO:0000256" key="6">
    <source>
        <dbReference type="ARBA" id="ARBA00029467"/>
    </source>
</evidence>
<evidence type="ECO:0000313" key="9">
    <source>
        <dbReference type="EMBL" id="KAF8693727.1"/>
    </source>
</evidence>
<dbReference type="Pfam" id="PF06749">
    <property type="entry name" value="DUF1218"/>
    <property type="match status" value="1"/>
</dbReference>
<dbReference type="PANTHER" id="PTHR31769">
    <property type="entry name" value="OS07G0462200 PROTEIN-RELATED"/>
    <property type="match status" value="1"/>
</dbReference>
<evidence type="ECO:0000256" key="5">
    <source>
        <dbReference type="ARBA" id="ARBA00023136"/>
    </source>
</evidence>
<evidence type="ECO:0000256" key="2">
    <source>
        <dbReference type="ARBA" id="ARBA00022692"/>
    </source>
</evidence>
<keyword evidence="5 8" id="KW-0472">Membrane</keyword>